<evidence type="ECO:0000256" key="1">
    <source>
        <dbReference type="ARBA" id="ARBA00022694"/>
    </source>
</evidence>
<organism evidence="9 10">
    <name type="scientific">Thermaerobacter composti</name>
    <dbReference type="NCBI Taxonomy" id="554949"/>
    <lineage>
        <taxon>Bacteria</taxon>
        <taxon>Bacillati</taxon>
        <taxon>Bacillota</taxon>
        <taxon>Clostridia</taxon>
        <taxon>Eubacteriales</taxon>
        <taxon>Clostridiales Family XVII. Incertae Sedis</taxon>
        <taxon>Thermaerobacter</taxon>
    </lineage>
</organism>
<dbReference type="Gene3D" id="3.30.230.10">
    <property type="match status" value="1"/>
</dbReference>
<sequence>MSLPRPWRLRRGEEFRQVRRAGRAWGNRWVVLYAWRPDAARPPQPADAGGRDGVPAAGHGPAAGGPTRIGITVGRRLGKAVRRNRVRRLLAEAFRRLAPRVAPGWWLVVVARDAAADLDWETACRALEDVLRKARLLRPPVSGGLRGGGGEARPRAGAGAAGPGAAPGRQRMGSGREAGQGAEARGAARSGASDPGGGRDGSAPGAGTKRAATEPGGRAPC</sequence>
<keyword evidence="4 6" id="KW-0378">Hydrolase</keyword>
<dbReference type="InterPro" id="IPR020568">
    <property type="entry name" value="Ribosomal_Su5_D2-typ_SF"/>
</dbReference>
<feature type="compositionally biased region" description="Low complexity" evidence="8">
    <location>
        <begin position="155"/>
        <end position="193"/>
    </location>
</feature>
<protein>
    <recommendedName>
        <fullName evidence="6 7">Ribonuclease P protein component</fullName>
        <shortName evidence="6">RNase P protein</shortName>
        <shortName evidence="6">RNaseP protein</shortName>
        <ecNumber evidence="6 7">3.1.26.5</ecNumber>
    </recommendedName>
    <alternativeName>
        <fullName evidence="6">Protein C5</fullName>
    </alternativeName>
</protein>
<evidence type="ECO:0000256" key="4">
    <source>
        <dbReference type="ARBA" id="ARBA00022801"/>
    </source>
</evidence>
<keyword evidence="1 6" id="KW-0819">tRNA processing</keyword>
<gene>
    <name evidence="6 9" type="primary">rnpA</name>
    <name evidence="9" type="ORF">Q5761_12365</name>
</gene>
<keyword evidence="3 6" id="KW-0255">Endonuclease</keyword>
<dbReference type="EC" id="3.1.26.5" evidence="6 7"/>
<keyword evidence="5 6" id="KW-0694">RNA-binding</keyword>
<reference evidence="9 10" key="1">
    <citation type="submission" date="2023-08" db="EMBL/GenBank/DDBJ databases">
        <title>Genome sequence of Thermaerobacter compostii strain Ins1, a spore-forming filamentous bacterium isolated from a deep geothermal reservoir.</title>
        <authorList>
            <person name="Bregnard D."/>
            <person name="Gonzalez D."/>
            <person name="Junier P."/>
        </authorList>
    </citation>
    <scope>NUCLEOTIDE SEQUENCE [LARGE SCALE GENOMIC DNA]</scope>
    <source>
        <strain evidence="9 10">Ins1</strain>
    </source>
</reference>
<evidence type="ECO:0000256" key="5">
    <source>
        <dbReference type="ARBA" id="ARBA00022884"/>
    </source>
</evidence>
<evidence type="ECO:0000313" key="10">
    <source>
        <dbReference type="Proteomes" id="UP001304683"/>
    </source>
</evidence>
<dbReference type="InterPro" id="IPR000100">
    <property type="entry name" value="RNase_P"/>
</dbReference>
<evidence type="ECO:0000256" key="3">
    <source>
        <dbReference type="ARBA" id="ARBA00022759"/>
    </source>
</evidence>
<dbReference type="PANTHER" id="PTHR33992:SF1">
    <property type="entry name" value="RIBONUCLEASE P PROTEIN COMPONENT"/>
    <property type="match status" value="1"/>
</dbReference>
<accession>A0ABZ0QRV2</accession>
<dbReference type="EMBL" id="CP132508">
    <property type="protein sequence ID" value="WPD19113.1"/>
    <property type="molecule type" value="Genomic_DNA"/>
</dbReference>
<comment type="catalytic activity">
    <reaction evidence="6">
        <text>Endonucleolytic cleavage of RNA, removing 5'-extranucleotides from tRNA precursor.</text>
        <dbReference type="EC" id="3.1.26.5"/>
    </reaction>
</comment>
<dbReference type="HAMAP" id="MF_00227">
    <property type="entry name" value="RNase_P"/>
    <property type="match status" value="1"/>
</dbReference>
<evidence type="ECO:0000256" key="2">
    <source>
        <dbReference type="ARBA" id="ARBA00022722"/>
    </source>
</evidence>
<dbReference type="Pfam" id="PF00825">
    <property type="entry name" value="Ribonuclease_P"/>
    <property type="match status" value="1"/>
</dbReference>
<proteinExistence type="inferred from homology"/>
<evidence type="ECO:0000256" key="8">
    <source>
        <dbReference type="SAM" id="MobiDB-lite"/>
    </source>
</evidence>
<feature type="region of interest" description="Disordered" evidence="8">
    <location>
        <begin position="139"/>
        <end position="221"/>
    </location>
</feature>
<dbReference type="PANTHER" id="PTHR33992">
    <property type="entry name" value="RIBONUCLEASE P PROTEIN COMPONENT"/>
    <property type="match status" value="1"/>
</dbReference>
<comment type="subunit">
    <text evidence="6">Consists of a catalytic RNA component (M1 or rnpB) and a protein subunit.</text>
</comment>
<feature type="compositionally biased region" description="Low complexity" evidence="8">
    <location>
        <begin position="55"/>
        <end position="66"/>
    </location>
</feature>
<dbReference type="Proteomes" id="UP001304683">
    <property type="component" value="Chromosome"/>
</dbReference>
<dbReference type="RefSeq" id="WP_318750731.1">
    <property type="nucleotide sequence ID" value="NZ_CP132508.1"/>
</dbReference>
<keyword evidence="10" id="KW-1185">Reference proteome</keyword>
<dbReference type="GO" id="GO:0004526">
    <property type="term" value="F:ribonuclease P activity"/>
    <property type="evidence" value="ECO:0007669"/>
    <property type="project" value="UniProtKB-EC"/>
</dbReference>
<evidence type="ECO:0000256" key="6">
    <source>
        <dbReference type="HAMAP-Rule" id="MF_00227"/>
    </source>
</evidence>
<dbReference type="NCBIfam" id="TIGR00188">
    <property type="entry name" value="rnpA"/>
    <property type="match status" value="1"/>
</dbReference>
<feature type="region of interest" description="Disordered" evidence="8">
    <location>
        <begin position="42"/>
        <end position="70"/>
    </location>
</feature>
<evidence type="ECO:0000313" key="9">
    <source>
        <dbReference type="EMBL" id="WPD19113.1"/>
    </source>
</evidence>
<comment type="similarity">
    <text evidence="6">Belongs to the RnpA family.</text>
</comment>
<name>A0ABZ0QRV2_9FIRM</name>
<dbReference type="SUPFAM" id="SSF54211">
    <property type="entry name" value="Ribosomal protein S5 domain 2-like"/>
    <property type="match status" value="1"/>
</dbReference>
<evidence type="ECO:0000256" key="7">
    <source>
        <dbReference type="NCBIfam" id="TIGR00188"/>
    </source>
</evidence>
<comment type="function">
    <text evidence="6">RNaseP catalyzes the removal of the 5'-leader sequence from pre-tRNA to produce the mature 5'-terminus. It can also cleave other RNA substrates such as 4.5S RNA. The protein component plays an auxiliary but essential role in vivo by binding to the 5'-leader sequence and broadening the substrate specificity of the ribozyme.</text>
</comment>
<keyword evidence="2 6" id="KW-0540">Nuclease</keyword>
<dbReference type="InterPro" id="IPR014721">
    <property type="entry name" value="Ribsml_uS5_D2-typ_fold_subgr"/>
</dbReference>